<evidence type="ECO:0000313" key="2">
    <source>
        <dbReference type="EMBL" id="SDB39811.1"/>
    </source>
</evidence>
<dbReference type="STRING" id="617002.SAMN05660653_01894"/>
<keyword evidence="3" id="KW-1185">Reference proteome</keyword>
<organism evidence="2 3">
    <name type="scientific">Desulfonatronum thiosulfatophilum</name>
    <dbReference type="NCBI Taxonomy" id="617002"/>
    <lineage>
        <taxon>Bacteria</taxon>
        <taxon>Pseudomonadati</taxon>
        <taxon>Thermodesulfobacteriota</taxon>
        <taxon>Desulfovibrionia</taxon>
        <taxon>Desulfovibrionales</taxon>
        <taxon>Desulfonatronaceae</taxon>
        <taxon>Desulfonatronum</taxon>
    </lineage>
</organism>
<sequence length="91" mass="10025">MAKKRTLRNPLKAIRAKCLECCGGSPKEVRLCTDASCVLHPFRTGKNPFPRRKRALAKQTPEASAIGSSETSQVVSRQVQLSLFEDPRPSS</sequence>
<gene>
    <name evidence="2" type="ORF">SAMN05660653_01894</name>
</gene>
<dbReference type="AlphaFoldDB" id="A0A1G6D407"/>
<name>A0A1G6D407_9BACT</name>
<accession>A0A1G6D407</accession>
<proteinExistence type="predicted"/>
<dbReference type="Proteomes" id="UP000198771">
    <property type="component" value="Unassembled WGS sequence"/>
</dbReference>
<protein>
    <submittedName>
        <fullName evidence="2">Uncharacterized protein</fullName>
    </submittedName>
</protein>
<evidence type="ECO:0000313" key="3">
    <source>
        <dbReference type="Proteomes" id="UP000198771"/>
    </source>
</evidence>
<evidence type="ECO:0000256" key="1">
    <source>
        <dbReference type="SAM" id="MobiDB-lite"/>
    </source>
</evidence>
<dbReference type="EMBL" id="FMXO01000010">
    <property type="protein sequence ID" value="SDB39811.1"/>
    <property type="molecule type" value="Genomic_DNA"/>
</dbReference>
<reference evidence="2 3" key="1">
    <citation type="submission" date="2016-10" db="EMBL/GenBank/DDBJ databases">
        <authorList>
            <person name="de Groot N.N."/>
        </authorList>
    </citation>
    <scope>NUCLEOTIDE SEQUENCE [LARGE SCALE GENOMIC DNA]</scope>
    <source>
        <strain evidence="2 3">ASO4-2</strain>
    </source>
</reference>
<feature type="region of interest" description="Disordered" evidence="1">
    <location>
        <begin position="48"/>
        <end position="71"/>
    </location>
</feature>